<evidence type="ECO:0008006" key="3">
    <source>
        <dbReference type="Google" id="ProtNLM"/>
    </source>
</evidence>
<dbReference type="InterPro" id="IPR012337">
    <property type="entry name" value="RNaseH-like_sf"/>
</dbReference>
<organism evidence="2">
    <name type="scientific">Dissoconium aciculare CBS 342.82</name>
    <dbReference type="NCBI Taxonomy" id="1314786"/>
    <lineage>
        <taxon>Eukaryota</taxon>
        <taxon>Fungi</taxon>
        <taxon>Dikarya</taxon>
        <taxon>Ascomycota</taxon>
        <taxon>Pezizomycotina</taxon>
        <taxon>Dothideomycetes</taxon>
        <taxon>Dothideomycetidae</taxon>
        <taxon>Mycosphaerellales</taxon>
        <taxon>Dissoconiaceae</taxon>
        <taxon>Dissoconium</taxon>
    </lineage>
</organism>
<dbReference type="GeneID" id="54362384"/>
<dbReference type="SUPFAM" id="SSF53098">
    <property type="entry name" value="Ribonuclease H-like"/>
    <property type="match status" value="1"/>
</dbReference>
<dbReference type="InterPro" id="IPR036397">
    <property type="entry name" value="RNaseH_sf"/>
</dbReference>
<accession>A0A6J3MA53</accession>
<evidence type="ECO:0000313" key="1">
    <source>
        <dbReference type="Proteomes" id="UP000504637"/>
    </source>
</evidence>
<protein>
    <recommendedName>
        <fullName evidence="3">3'-5' exonuclease domain-containing protein</fullName>
    </recommendedName>
</protein>
<sequence length="277" mass="30466">MALVIAVVDTPATVKSMLDKLDGQGSKSADIFFEVSSSERATDRISVCTIYMKSHHAAFVLDVNTLGSGAFFTSNTAGVSLKTIFADADIAKVVFDVRKVASALYESFQLSLAGIKDVQLMELASRAHGKQRLATLSNCVKKESINLDVKDWAEASRLANVVASQAQYKSGEASIRGPIKLASSLYDLSAVSFLPRLFSAYEQKLSPPGQKLWRVQLKYTIIRLIEQAKTKAYETQNADGPWTEDYLEEATDSWNEDVMMCSYHGLSFDEENGYEGI</sequence>
<dbReference type="GO" id="GO:0003676">
    <property type="term" value="F:nucleic acid binding"/>
    <property type="evidence" value="ECO:0007669"/>
    <property type="project" value="InterPro"/>
</dbReference>
<reference evidence="2" key="2">
    <citation type="submission" date="2020-04" db="EMBL/GenBank/DDBJ databases">
        <authorList>
            <consortium name="NCBI Genome Project"/>
        </authorList>
    </citation>
    <scope>NUCLEOTIDE SEQUENCE</scope>
    <source>
        <strain evidence="2">CBS 342.82</strain>
    </source>
</reference>
<dbReference type="Gene3D" id="3.30.420.10">
    <property type="entry name" value="Ribonuclease H-like superfamily/Ribonuclease H"/>
    <property type="match status" value="1"/>
</dbReference>
<proteinExistence type="predicted"/>
<dbReference type="RefSeq" id="XP_033461764.1">
    <property type="nucleotide sequence ID" value="XM_033604584.1"/>
</dbReference>
<dbReference type="PANTHER" id="PTHR43040:SF1">
    <property type="entry name" value="RIBONUCLEASE D"/>
    <property type="match status" value="1"/>
</dbReference>
<dbReference type="Proteomes" id="UP000504637">
    <property type="component" value="Unplaced"/>
</dbReference>
<dbReference type="AlphaFoldDB" id="A0A6J3MA53"/>
<dbReference type="PANTHER" id="PTHR43040">
    <property type="entry name" value="RIBONUCLEASE D"/>
    <property type="match status" value="1"/>
</dbReference>
<name>A0A6J3MA53_9PEZI</name>
<reference evidence="2" key="3">
    <citation type="submission" date="2025-08" db="UniProtKB">
        <authorList>
            <consortium name="RefSeq"/>
        </authorList>
    </citation>
    <scope>IDENTIFICATION</scope>
    <source>
        <strain evidence="2">CBS 342.82</strain>
    </source>
</reference>
<reference evidence="2" key="1">
    <citation type="submission" date="2020-01" db="EMBL/GenBank/DDBJ databases">
        <authorList>
            <consortium name="DOE Joint Genome Institute"/>
            <person name="Haridas S."/>
            <person name="Albert R."/>
            <person name="Binder M."/>
            <person name="Bloem J."/>
            <person name="Labutti K."/>
            <person name="Salamov A."/>
            <person name="Andreopoulos B."/>
            <person name="Baker S.E."/>
            <person name="Barry K."/>
            <person name="Bills G."/>
            <person name="Bluhm B.H."/>
            <person name="Cannon C."/>
            <person name="Castanera R."/>
            <person name="Culley D.E."/>
            <person name="Daum C."/>
            <person name="Ezra D."/>
            <person name="Gonzalez J.B."/>
            <person name="Henrissat B."/>
            <person name="Kuo A."/>
            <person name="Liang C."/>
            <person name="Lipzen A."/>
            <person name="Lutzoni F."/>
            <person name="Magnuson J."/>
            <person name="Mondo S."/>
            <person name="Nolan M."/>
            <person name="Ohm R."/>
            <person name="Pangilinan J."/>
            <person name="Park H.-J."/>
            <person name="Ramirez L."/>
            <person name="Alfaro M."/>
            <person name="Sun H."/>
            <person name="Tritt A."/>
            <person name="Yoshinaga Y."/>
            <person name="Zwiers L.-H."/>
            <person name="Turgeon B.G."/>
            <person name="Goodwin S.B."/>
            <person name="Spatafora J.W."/>
            <person name="Crous P.W."/>
            <person name="Grigoriev I.V."/>
        </authorList>
    </citation>
    <scope>NUCLEOTIDE SEQUENCE</scope>
    <source>
        <strain evidence="2">CBS 342.82</strain>
    </source>
</reference>
<gene>
    <name evidence="2" type="ORF">K489DRAFT_379163</name>
</gene>
<keyword evidence="1" id="KW-1185">Reference proteome</keyword>
<evidence type="ECO:0000313" key="2">
    <source>
        <dbReference type="RefSeq" id="XP_033461764.1"/>
    </source>
</evidence>
<dbReference type="OrthoDB" id="26838at2759"/>